<dbReference type="AlphaFoldDB" id="A0A1V3GCE7"/>
<dbReference type="Proteomes" id="UP000188597">
    <property type="component" value="Unassembled WGS sequence"/>
</dbReference>
<name>A0A1V3GCE7_9BACL</name>
<feature type="transmembrane region" description="Helical" evidence="1">
    <location>
        <begin position="137"/>
        <end position="157"/>
    </location>
</feature>
<dbReference type="EMBL" id="MQMF01000001">
    <property type="protein sequence ID" value="OOE14546.1"/>
    <property type="molecule type" value="Genomic_DNA"/>
</dbReference>
<reference evidence="2 3" key="1">
    <citation type="submission" date="2016-11" db="EMBL/GenBank/DDBJ databases">
        <authorList>
            <person name="Jaros S."/>
            <person name="Januszkiewicz K."/>
            <person name="Wedrychowicz H."/>
        </authorList>
    </citation>
    <scope>NUCLEOTIDE SEQUENCE [LARGE SCALE GENOMIC DNA]</scope>
    <source>
        <strain evidence="2 3">Con a/3</strain>
    </source>
</reference>
<evidence type="ECO:0000256" key="1">
    <source>
        <dbReference type="SAM" id="Phobius"/>
    </source>
</evidence>
<dbReference type="RefSeq" id="WP_077360280.1">
    <property type="nucleotide sequence ID" value="NZ_MQMF01000001.1"/>
</dbReference>
<sequence length="253" mass="29885">MNEALRGPVLFEEEHIVVQKNTEYYDVKWGYVEDPARNNTWNWAAFFFFSFWLTYRKMYKPFIVISILQLMWMIPFSIIDIPLWFYLTFYVTVAFIVGRNANRWYFNYVSSISKQAKSLTILKQPAYLKTKGGTNTGMMLGLNVILGILLFFTLGFLSSLPTETNIKDVVRLNDEGIFLEDTMVKQGWTYVKEEGSYHVVEFSGYDSIKNEGVRIVFHVYQERDLFEWKEVYIDGKKLSEKKSKAYQLQIEKK</sequence>
<accession>A0A1V3GCE7</accession>
<feature type="transmembrane region" description="Helical" evidence="1">
    <location>
        <begin position="62"/>
        <end position="87"/>
    </location>
</feature>
<proteinExistence type="predicted"/>
<evidence type="ECO:0000313" key="2">
    <source>
        <dbReference type="EMBL" id="OOE14546.1"/>
    </source>
</evidence>
<dbReference type="Pfam" id="PF10947">
    <property type="entry name" value="DUF2628"/>
    <property type="match status" value="1"/>
</dbReference>
<keyword evidence="1" id="KW-0812">Transmembrane</keyword>
<comment type="caution">
    <text evidence="2">The sequence shown here is derived from an EMBL/GenBank/DDBJ whole genome shotgun (WGS) entry which is preliminary data.</text>
</comment>
<evidence type="ECO:0000313" key="3">
    <source>
        <dbReference type="Proteomes" id="UP000188597"/>
    </source>
</evidence>
<evidence type="ECO:0008006" key="4">
    <source>
        <dbReference type="Google" id="ProtNLM"/>
    </source>
</evidence>
<feature type="transmembrane region" description="Helical" evidence="1">
    <location>
        <begin position="40"/>
        <end position="55"/>
    </location>
</feature>
<organism evidence="2 3">
    <name type="scientific">Fictibacillus arsenicus</name>
    <dbReference type="NCBI Taxonomy" id="255247"/>
    <lineage>
        <taxon>Bacteria</taxon>
        <taxon>Bacillati</taxon>
        <taxon>Bacillota</taxon>
        <taxon>Bacilli</taxon>
        <taxon>Bacillales</taxon>
        <taxon>Fictibacillaceae</taxon>
        <taxon>Fictibacillus</taxon>
    </lineage>
</organism>
<gene>
    <name evidence="2" type="ORF">UN64_04960</name>
</gene>
<dbReference type="OrthoDB" id="6691119at2"/>
<protein>
    <recommendedName>
        <fullName evidence="4">DUF2628 domain-containing protein</fullName>
    </recommendedName>
</protein>
<keyword evidence="1" id="KW-1133">Transmembrane helix</keyword>
<keyword evidence="1" id="KW-0472">Membrane</keyword>
<dbReference type="InterPro" id="IPR024399">
    <property type="entry name" value="DUF2628"/>
</dbReference>